<name>A0ABY3ZE19_STRRM</name>
<dbReference type="Proteomes" id="UP000829494">
    <property type="component" value="Chromosome"/>
</dbReference>
<dbReference type="SUPFAM" id="SSF52091">
    <property type="entry name" value="SpoIIaa-like"/>
    <property type="match status" value="1"/>
</dbReference>
<feature type="domain" description="STAS" evidence="1">
    <location>
        <begin position="28"/>
        <end position="118"/>
    </location>
</feature>
<accession>A0ABY3ZE19</accession>
<evidence type="ECO:0000259" key="1">
    <source>
        <dbReference type="PROSITE" id="PS50801"/>
    </source>
</evidence>
<dbReference type="Gene3D" id="3.30.750.24">
    <property type="entry name" value="STAS domain"/>
    <property type="match status" value="1"/>
</dbReference>
<keyword evidence="3" id="KW-1185">Reference proteome</keyword>
<reference evidence="2 3" key="1">
    <citation type="submission" date="2022-03" db="EMBL/GenBank/DDBJ databases">
        <title>Complete genome of Streptomyces rimosus ssp. rimosus R7 (=ATCC 10970).</title>
        <authorList>
            <person name="Beganovic S."/>
            <person name="Ruckert C."/>
            <person name="Busche T."/>
            <person name="Kalinowski J."/>
            <person name="Wittmann C."/>
        </authorList>
    </citation>
    <scope>NUCLEOTIDE SEQUENCE [LARGE SCALE GENOMIC DNA]</scope>
    <source>
        <strain evidence="2 3">R7</strain>
    </source>
</reference>
<dbReference type="InterPro" id="IPR058548">
    <property type="entry name" value="MlaB-like_STAS"/>
</dbReference>
<dbReference type="GeneID" id="66853133"/>
<dbReference type="InterPro" id="IPR036513">
    <property type="entry name" value="STAS_dom_sf"/>
</dbReference>
<gene>
    <name evidence="2" type="ORF">SRIMR7_36785</name>
</gene>
<dbReference type="CDD" id="cd07043">
    <property type="entry name" value="STAS_anti-anti-sigma_factors"/>
    <property type="match status" value="1"/>
</dbReference>
<dbReference type="PROSITE" id="PS50801">
    <property type="entry name" value="STAS"/>
    <property type="match status" value="1"/>
</dbReference>
<evidence type="ECO:0000313" key="3">
    <source>
        <dbReference type="Proteomes" id="UP000829494"/>
    </source>
</evidence>
<dbReference type="EMBL" id="CP094298">
    <property type="protein sequence ID" value="UNZ07725.1"/>
    <property type="molecule type" value="Genomic_DNA"/>
</dbReference>
<sequence>MRRQPPQGPQLAEPSDSRLVIDVQRTPDGSTALLLTGEFDVHTVNSLSDTIVTLIEAGSRCLRLDLSGITWCDNGSLYTLLGLKEAVRAAGGYLALSWTSWPVAQAIARNRLWQLLRR</sequence>
<organism evidence="2 3">
    <name type="scientific">Streptomyces rimosus subsp. rimosus</name>
    <dbReference type="NCBI Taxonomy" id="132474"/>
    <lineage>
        <taxon>Bacteria</taxon>
        <taxon>Bacillati</taxon>
        <taxon>Actinomycetota</taxon>
        <taxon>Actinomycetes</taxon>
        <taxon>Kitasatosporales</taxon>
        <taxon>Streptomycetaceae</taxon>
        <taxon>Streptomyces</taxon>
    </lineage>
</organism>
<evidence type="ECO:0000313" key="2">
    <source>
        <dbReference type="EMBL" id="UNZ07725.1"/>
    </source>
</evidence>
<proteinExistence type="predicted"/>
<dbReference type="RefSeq" id="WP_003985258.1">
    <property type="nucleotide sequence ID" value="NZ_CP043497.1"/>
</dbReference>
<protein>
    <recommendedName>
        <fullName evidence="1">STAS domain-containing protein</fullName>
    </recommendedName>
</protein>
<dbReference type="InterPro" id="IPR002645">
    <property type="entry name" value="STAS_dom"/>
</dbReference>
<dbReference type="Pfam" id="PF13466">
    <property type="entry name" value="STAS_2"/>
    <property type="match status" value="1"/>
</dbReference>